<feature type="region of interest" description="Disordered" evidence="1">
    <location>
        <begin position="132"/>
        <end position="249"/>
    </location>
</feature>
<evidence type="ECO:0000313" key="3">
    <source>
        <dbReference type="Proteomes" id="UP000053841"/>
    </source>
</evidence>
<dbReference type="HOGENOM" id="CLU_1137824_0_0_1"/>
<dbReference type="AlphaFoldDB" id="W6YE93"/>
<sequence length="293" mass="31563">MAGEEVGQGRIKLRQARLAPTQMASAMRRGTREGARTPHVELRRQRQQERGLSSTNGDDARGSTRSGQKRSVLRVQCCHESVWTWLVAGAIGPRRPDGGIWDRHDGERDCGTQASSEASWRALEQEVGRLGRVGGRRGPGRVRPKNTPGGGALSTLGRQAGRVHVAKKVGKKERSGRIIRSSSSSSGRRRGRGKRTRTGTGTGTGTGSRAGRRRGEREREGRDSNSSSSDGALHRRAPGSSKDAWEGGVWWEHKQAAGSTTKQRAAGGWRSGSKCTTVGRGLVENGESRVECG</sequence>
<dbReference type="KEGG" id="bze:COCCADRAFT_24147"/>
<feature type="compositionally biased region" description="Basic residues" evidence="1">
    <location>
        <begin position="187"/>
        <end position="197"/>
    </location>
</feature>
<evidence type="ECO:0000313" key="2">
    <source>
        <dbReference type="EMBL" id="EUC35993.1"/>
    </source>
</evidence>
<organism evidence="2 3">
    <name type="scientific">Cochliobolus carbonum (strain 26-R-13)</name>
    <name type="common">Maize leaf spot fungus</name>
    <name type="synonym">Bipolaris zeicola</name>
    <dbReference type="NCBI Taxonomy" id="930089"/>
    <lineage>
        <taxon>Eukaryota</taxon>
        <taxon>Fungi</taxon>
        <taxon>Dikarya</taxon>
        <taxon>Ascomycota</taxon>
        <taxon>Pezizomycotina</taxon>
        <taxon>Dothideomycetes</taxon>
        <taxon>Pleosporomycetidae</taxon>
        <taxon>Pleosporales</taxon>
        <taxon>Pleosporineae</taxon>
        <taxon>Pleosporaceae</taxon>
        <taxon>Bipolaris</taxon>
    </lineage>
</organism>
<feature type="compositionally biased region" description="Basic and acidic residues" evidence="1">
    <location>
        <begin position="30"/>
        <end position="49"/>
    </location>
</feature>
<dbReference type="GeneID" id="19145549"/>
<reference evidence="2 3" key="1">
    <citation type="journal article" date="2013" name="PLoS Genet.">
        <title>Comparative genome structure, secondary metabolite, and effector coding capacity across Cochliobolus pathogens.</title>
        <authorList>
            <person name="Condon B.J."/>
            <person name="Leng Y."/>
            <person name="Wu D."/>
            <person name="Bushley K.E."/>
            <person name="Ohm R.A."/>
            <person name="Otillar R."/>
            <person name="Martin J."/>
            <person name="Schackwitz W."/>
            <person name="Grimwood J."/>
            <person name="MohdZainudin N."/>
            <person name="Xue C."/>
            <person name="Wang R."/>
            <person name="Manning V.A."/>
            <person name="Dhillon B."/>
            <person name="Tu Z.J."/>
            <person name="Steffenson B.J."/>
            <person name="Salamov A."/>
            <person name="Sun H."/>
            <person name="Lowry S."/>
            <person name="LaButti K."/>
            <person name="Han J."/>
            <person name="Copeland A."/>
            <person name="Lindquist E."/>
            <person name="Barry K."/>
            <person name="Schmutz J."/>
            <person name="Baker S.E."/>
            <person name="Ciuffetti L.M."/>
            <person name="Grigoriev I.V."/>
            <person name="Zhong S."/>
            <person name="Turgeon B.G."/>
        </authorList>
    </citation>
    <scope>NUCLEOTIDE SEQUENCE [LARGE SCALE GENOMIC DNA]</scope>
    <source>
        <strain evidence="2 3">26-R-13</strain>
    </source>
</reference>
<feature type="compositionally biased region" description="Basic and acidic residues" evidence="1">
    <location>
        <begin position="213"/>
        <end position="223"/>
    </location>
</feature>
<accession>W6YE93</accession>
<dbReference type="EMBL" id="KI964567">
    <property type="protein sequence ID" value="EUC35993.1"/>
    <property type="molecule type" value="Genomic_DNA"/>
</dbReference>
<gene>
    <name evidence="2" type="ORF">COCCADRAFT_24147</name>
</gene>
<dbReference type="RefSeq" id="XP_007709686.1">
    <property type="nucleotide sequence ID" value="XM_007711496.1"/>
</dbReference>
<name>W6YE93_COCC2</name>
<dbReference type="Proteomes" id="UP000053841">
    <property type="component" value="Unassembled WGS sequence"/>
</dbReference>
<feature type="compositionally biased region" description="Basic residues" evidence="1">
    <location>
        <begin position="134"/>
        <end position="144"/>
    </location>
</feature>
<proteinExistence type="predicted"/>
<feature type="region of interest" description="Disordered" evidence="1">
    <location>
        <begin position="1"/>
        <end position="71"/>
    </location>
</feature>
<evidence type="ECO:0000256" key="1">
    <source>
        <dbReference type="SAM" id="MobiDB-lite"/>
    </source>
</evidence>
<protein>
    <submittedName>
        <fullName evidence="2">Uncharacterized protein</fullName>
    </submittedName>
</protein>
<keyword evidence="3" id="KW-1185">Reference proteome</keyword>